<sequence>MRKWYALLFFLLTSFTQATGGYDNGSAVGKGNLQLDFTLNPGNVVEYGQSYITWNYGLTNTFAFHGYGSHEARDGTNQIYYGLKYTFLQNDSWDLSTALGFRHREGEIHIYAPQLLYTYKLANDYDIGGSILDVYDITDSENLGVTFDIALRIPFKLSLLQEYVESTKFALGAFRNASGKTYPTYSIDVKF</sequence>
<evidence type="ECO:0000256" key="1">
    <source>
        <dbReference type="SAM" id="SignalP"/>
    </source>
</evidence>
<name>A0A6S6T5Q8_9BACT</name>
<gene>
    <name evidence="2" type="ORF">HELGO_WM6309</name>
</gene>
<accession>A0A6S6T5Q8</accession>
<dbReference type="AlphaFoldDB" id="A0A6S6T5Q8"/>
<proteinExistence type="predicted"/>
<feature type="signal peptide" evidence="1">
    <location>
        <begin position="1"/>
        <end position="18"/>
    </location>
</feature>
<evidence type="ECO:0008006" key="3">
    <source>
        <dbReference type="Google" id="ProtNLM"/>
    </source>
</evidence>
<dbReference type="EMBL" id="CACVAP010000074">
    <property type="protein sequence ID" value="CAA6814593.1"/>
    <property type="molecule type" value="Genomic_DNA"/>
</dbReference>
<feature type="chain" id="PRO_5027584560" description="Outer membrane protein beta-barrel domain-containing protein" evidence="1">
    <location>
        <begin position="19"/>
        <end position="191"/>
    </location>
</feature>
<evidence type="ECO:0000313" key="2">
    <source>
        <dbReference type="EMBL" id="CAA6814593.1"/>
    </source>
</evidence>
<organism evidence="2">
    <name type="scientific">uncultured Sulfurovum sp</name>
    <dbReference type="NCBI Taxonomy" id="269237"/>
    <lineage>
        <taxon>Bacteria</taxon>
        <taxon>Pseudomonadati</taxon>
        <taxon>Campylobacterota</taxon>
        <taxon>Epsilonproteobacteria</taxon>
        <taxon>Campylobacterales</taxon>
        <taxon>Sulfurovaceae</taxon>
        <taxon>Sulfurovum</taxon>
        <taxon>environmental samples</taxon>
    </lineage>
</organism>
<reference evidence="2" key="1">
    <citation type="submission" date="2020-01" db="EMBL/GenBank/DDBJ databases">
        <authorList>
            <person name="Meier V. D."/>
            <person name="Meier V D."/>
        </authorList>
    </citation>
    <scope>NUCLEOTIDE SEQUENCE</scope>
    <source>
        <strain evidence="2">HLG_WM_MAG_06</strain>
    </source>
</reference>
<protein>
    <recommendedName>
        <fullName evidence="3">Outer membrane protein beta-barrel domain-containing protein</fullName>
    </recommendedName>
</protein>
<keyword evidence="1" id="KW-0732">Signal</keyword>